<dbReference type="GO" id="GO:0098797">
    <property type="term" value="C:plasma membrane protein complex"/>
    <property type="evidence" value="ECO:0007669"/>
    <property type="project" value="TreeGrafter"/>
</dbReference>
<evidence type="ECO:0000256" key="5">
    <source>
        <dbReference type="ARBA" id="ARBA00022989"/>
    </source>
</evidence>
<accession>A0AAX4HK88</accession>
<keyword evidence="5 7" id="KW-1133">Transmembrane helix</keyword>
<dbReference type="KEGG" id="psti:SOO65_13180"/>
<proteinExistence type="inferred from homology"/>
<evidence type="ECO:0000256" key="7">
    <source>
        <dbReference type="SAM" id="Phobius"/>
    </source>
</evidence>
<evidence type="ECO:0000256" key="1">
    <source>
        <dbReference type="ARBA" id="ARBA00004651"/>
    </source>
</evidence>
<dbReference type="RefSeq" id="WP_321390719.1">
    <property type="nucleotide sequence ID" value="NZ_CP139487.1"/>
</dbReference>
<evidence type="ECO:0000256" key="6">
    <source>
        <dbReference type="ARBA" id="ARBA00023136"/>
    </source>
</evidence>
<dbReference type="InterPro" id="IPR051447">
    <property type="entry name" value="Lipoprotein-release_system"/>
</dbReference>
<gene>
    <name evidence="9" type="ORF">SOO65_13180</name>
</gene>
<keyword evidence="3" id="KW-1003">Cell membrane</keyword>
<evidence type="ECO:0000256" key="4">
    <source>
        <dbReference type="ARBA" id="ARBA00022692"/>
    </source>
</evidence>
<feature type="transmembrane region" description="Helical" evidence="7">
    <location>
        <begin position="252"/>
        <end position="276"/>
    </location>
</feature>
<evidence type="ECO:0000256" key="3">
    <source>
        <dbReference type="ARBA" id="ARBA00022475"/>
    </source>
</evidence>
<dbReference type="Pfam" id="PF02687">
    <property type="entry name" value="FtsX"/>
    <property type="match status" value="1"/>
</dbReference>
<comment type="similarity">
    <text evidence="2">Belongs to the ABC-4 integral membrane protein family. LolC/E subfamily.</text>
</comment>
<reference evidence="9 10" key="1">
    <citation type="submission" date="2023-11" db="EMBL/GenBank/DDBJ databases">
        <title>Peredibacter starrii A3.12.</title>
        <authorList>
            <person name="Mitchell R.J."/>
        </authorList>
    </citation>
    <scope>NUCLEOTIDE SEQUENCE [LARGE SCALE GENOMIC DNA]</scope>
    <source>
        <strain evidence="9 10">A3.12</strain>
    </source>
</reference>
<dbReference type="GO" id="GO:0044874">
    <property type="term" value="P:lipoprotein localization to outer membrane"/>
    <property type="evidence" value="ECO:0007669"/>
    <property type="project" value="TreeGrafter"/>
</dbReference>
<dbReference type="PANTHER" id="PTHR30489">
    <property type="entry name" value="LIPOPROTEIN-RELEASING SYSTEM TRANSMEMBRANE PROTEIN LOLE"/>
    <property type="match status" value="1"/>
</dbReference>
<organism evidence="9 10">
    <name type="scientific">Peredibacter starrii</name>
    <dbReference type="NCBI Taxonomy" id="28202"/>
    <lineage>
        <taxon>Bacteria</taxon>
        <taxon>Pseudomonadati</taxon>
        <taxon>Bdellovibrionota</taxon>
        <taxon>Bacteriovoracia</taxon>
        <taxon>Bacteriovoracales</taxon>
        <taxon>Bacteriovoracaceae</taxon>
        <taxon>Peredibacter</taxon>
    </lineage>
</organism>
<dbReference type="PANTHER" id="PTHR30489:SF0">
    <property type="entry name" value="LIPOPROTEIN-RELEASING SYSTEM TRANSMEMBRANE PROTEIN LOLE"/>
    <property type="match status" value="1"/>
</dbReference>
<sequence>MKVWPFFRYFFSYILRAKTRQRLLFIAVVGLFLSAFSLMVIQGIMGGLQKGLIARSKSIHGSHLIIFDEPTSESLAPIKDILIKEGIHFYSELETEVMLKSKNFVAPAKLHGIDLDDEKPEFLQDKDFKGLVMGSELAGKIHLQFLDEVQIIAPGVTDSIMGEVPRFVTETLSDYLYTELSEVDEFEIWSRVGMVQNLLRAPGVNQIRLFGNVPDDVLEKVLAVPTQVEKRHLSWEKMNEALVWSLNLETKVMLFLFISMSLLVAIAITSGLMIFYSKIRRDLMSFWILGMAQKQLVGLCFKFTLILSALTVVIGGIFGYITLKLLEKFGHDLMPDIFVERQLPVQLDFSHIVMSLVIPFGISLIFSYFSFAHFRKENQSFVAIVRSLG</sequence>
<keyword evidence="6 7" id="KW-0472">Membrane</keyword>
<dbReference type="InterPro" id="IPR003838">
    <property type="entry name" value="ABC3_permease_C"/>
</dbReference>
<dbReference type="EMBL" id="CP139487">
    <property type="protein sequence ID" value="WPU63642.1"/>
    <property type="molecule type" value="Genomic_DNA"/>
</dbReference>
<evidence type="ECO:0000313" key="9">
    <source>
        <dbReference type="EMBL" id="WPU63642.1"/>
    </source>
</evidence>
<evidence type="ECO:0000259" key="8">
    <source>
        <dbReference type="Pfam" id="PF02687"/>
    </source>
</evidence>
<evidence type="ECO:0000313" key="10">
    <source>
        <dbReference type="Proteomes" id="UP001324634"/>
    </source>
</evidence>
<dbReference type="Proteomes" id="UP001324634">
    <property type="component" value="Chromosome"/>
</dbReference>
<feature type="transmembrane region" description="Helical" evidence="7">
    <location>
        <begin position="296"/>
        <end position="321"/>
    </location>
</feature>
<name>A0AAX4HK88_9BACT</name>
<dbReference type="AlphaFoldDB" id="A0AAX4HK88"/>
<keyword evidence="4 7" id="KW-0812">Transmembrane</keyword>
<evidence type="ECO:0000256" key="2">
    <source>
        <dbReference type="ARBA" id="ARBA00005236"/>
    </source>
</evidence>
<comment type="subcellular location">
    <subcellularLocation>
        <location evidence="1">Cell membrane</location>
        <topology evidence="1">Multi-pass membrane protein</topology>
    </subcellularLocation>
</comment>
<feature type="transmembrane region" description="Helical" evidence="7">
    <location>
        <begin position="349"/>
        <end position="371"/>
    </location>
</feature>
<keyword evidence="10" id="KW-1185">Reference proteome</keyword>
<protein>
    <submittedName>
        <fullName evidence="9">FtsX-like permease family protein</fullName>
    </submittedName>
</protein>
<feature type="domain" description="ABC3 transporter permease C-terminal" evidence="8">
    <location>
        <begin position="255"/>
        <end position="378"/>
    </location>
</feature>